<dbReference type="Gene3D" id="1.20.1250.20">
    <property type="entry name" value="MFS general substrate transporter like domains"/>
    <property type="match status" value="2"/>
</dbReference>
<evidence type="ECO:0000256" key="6">
    <source>
        <dbReference type="ARBA" id="ARBA00022989"/>
    </source>
</evidence>
<evidence type="ECO:0000256" key="7">
    <source>
        <dbReference type="ARBA" id="ARBA00023136"/>
    </source>
</evidence>
<dbReference type="GO" id="GO:0030395">
    <property type="term" value="F:lactose binding"/>
    <property type="evidence" value="ECO:0007669"/>
    <property type="project" value="TreeGrafter"/>
</dbReference>
<proteinExistence type="predicted"/>
<accession>A0AAE9VSZ4</accession>
<feature type="transmembrane region" description="Helical" evidence="8">
    <location>
        <begin position="270"/>
        <end position="289"/>
    </location>
</feature>
<dbReference type="InterPro" id="IPR026032">
    <property type="entry name" value="HcaT-like"/>
</dbReference>
<keyword evidence="4" id="KW-0997">Cell inner membrane</keyword>
<comment type="subcellular location">
    <subcellularLocation>
        <location evidence="1">Cell inner membrane</location>
        <topology evidence="1">Multi-pass membrane protein</topology>
    </subcellularLocation>
</comment>
<keyword evidence="6 8" id="KW-1133">Transmembrane helix</keyword>
<dbReference type="KEGG" id="dce:O6P33_08450"/>
<dbReference type="PROSITE" id="PS50850">
    <property type="entry name" value="MFS"/>
    <property type="match status" value="1"/>
</dbReference>
<dbReference type="InterPro" id="IPR020846">
    <property type="entry name" value="MFS_dom"/>
</dbReference>
<feature type="transmembrane region" description="Helical" evidence="8">
    <location>
        <begin position="159"/>
        <end position="180"/>
    </location>
</feature>
<dbReference type="PANTHER" id="PTHR23522:SF10">
    <property type="entry name" value="3-PHENYLPROPIONIC ACID TRANSPORTER-RELATED"/>
    <property type="match status" value="1"/>
</dbReference>
<feature type="transmembrane region" description="Helical" evidence="8">
    <location>
        <begin position="357"/>
        <end position="380"/>
    </location>
</feature>
<dbReference type="RefSeq" id="WP_269817349.1">
    <property type="nucleotide sequence ID" value="NZ_CP114976.1"/>
</dbReference>
<evidence type="ECO:0000259" key="9">
    <source>
        <dbReference type="PROSITE" id="PS50850"/>
    </source>
</evidence>
<dbReference type="InterPro" id="IPR024989">
    <property type="entry name" value="MFS_assoc_dom"/>
</dbReference>
<dbReference type="PIRSF" id="PIRSF004925">
    <property type="entry name" value="HcaT"/>
    <property type="match status" value="1"/>
</dbReference>
<dbReference type="EMBL" id="CP114976">
    <property type="protein sequence ID" value="WBE24406.1"/>
    <property type="molecule type" value="Genomic_DNA"/>
</dbReference>
<keyword evidence="5 8" id="KW-0812">Transmembrane</keyword>
<dbReference type="InterPro" id="IPR036259">
    <property type="entry name" value="MFS_trans_sf"/>
</dbReference>
<feature type="transmembrane region" description="Helical" evidence="8">
    <location>
        <begin position="12"/>
        <end position="32"/>
    </location>
</feature>
<feature type="transmembrane region" description="Helical" evidence="8">
    <location>
        <begin position="135"/>
        <end position="153"/>
    </location>
</feature>
<dbReference type="GO" id="GO:0005886">
    <property type="term" value="C:plasma membrane"/>
    <property type="evidence" value="ECO:0007669"/>
    <property type="project" value="UniProtKB-SubCell"/>
</dbReference>
<feature type="transmembrane region" description="Helical" evidence="8">
    <location>
        <begin position="295"/>
        <end position="318"/>
    </location>
</feature>
<name>A0AAE9VSZ4_9GAMM</name>
<feature type="transmembrane region" description="Helical" evidence="8">
    <location>
        <begin position="96"/>
        <end position="123"/>
    </location>
</feature>
<feature type="transmembrane region" description="Helical" evidence="8">
    <location>
        <begin position="201"/>
        <end position="220"/>
    </location>
</feature>
<evidence type="ECO:0000256" key="2">
    <source>
        <dbReference type="ARBA" id="ARBA00022448"/>
    </source>
</evidence>
<gene>
    <name evidence="10" type="ORF">O6P33_08450</name>
</gene>
<organism evidence="10 11">
    <name type="scientific">Denitrificimonas caeni</name>
    <dbReference type="NCBI Taxonomy" id="521720"/>
    <lineage>
        <taxon>Bacteria</taxon>
        <taxon>Pseudomonadati</taxon>
        <taxon>Pseudomonadota</taxon>
        <taxon>Gammaproteobacteria</taxon>
        <taxon>Pseudomonadales</taxon>
        <taxon>Pseudomonadaceae</taxon>
        <taxon>Denitrificimonas</taxon>
    </lineage>
</organism>
<feature type="transmembrane region" description="Helical" evidence="8">
    <location>
        <begin position="330"/>
        <end position="351"/>
    </location>
</feature>
<keyword evidence="11" id="KW-1185">Reference proteome</keyword>
<dbReference type="CDD" id="cd17335">
    <property type="entry name" value="MFS_MFSD6"/>
    <property type="match status" value="1"/>
</dbReference>
<dbReference type="GO" id="GO:0015528">
    <property type="term" value="F:lactose:proton symporter activity"/>
    <property type="evidence" value="ECO:0007669"/>
    <property type="project" value="TreeGrafter"/>
</dbReference>
<evidence type="ECO:0000256" key="4">
    <source>
        <dbReference type="ARBA" id="ARBA00022519"/>
    </source>
</evidence>
<feature type="transmembrane region" description="Helical" evidence="8">
    <location>
        <begin position="240"/>
        <end position="263"/>
    </location>
</feature>
<dbReference type="AlphaFoldDB" id="A0AAE9VSZ4"/>
<dbReference type="Proteomes" id="UP001212189">
    <property type="component" value="Chromosome"/>
</dbReference>
<reference evidence="10 11" key="1">
    <citation type="submission" date="2022-12" db="EMBL/GenBank/DDBJ databases">
        <title>Coexistence and Characterization of a Novel Tigecycline Resistance gene tet(X) variant and blaNDM-1 in a Pseudomonas caeni Isolate of Chicken Origin.</title>
        <authorList>
            <person name="Lu X."/>
            <person name="Zhang L."/>
            <person name="Li R."/>
            <person name="Wang Z."/>
        </authorList>
    </citation>
    <scope>NUCLEOTIDE SEQUENCE [LARGE SCALE GENOMIC DNA]</scope>
    <source>
        <strain evidence="10 11">CE14</strain>
    </source>
</reference>
<evidence type="ECO:0000256" key="5">
    <source>
        <dbReference type="ARBA" id="ARBA00022692"/>
    </source>
</evidence>
<protein>
    <submittedName>
        <fullName evidence="10">MFS transporter</fullName>
    </submittedName>
</protein>
<evidence type="ECO:0000256" key="1">
    <source>
        <dbReference type="ARBA" id="ARBA00004429"/>
    </source>
</evidence>
<feature type="domain" description="Major facilitator superfamily (MFS) profile" evidence="9">
    <location>
        <begin position="197"/>
        <end position="392"/>
    </location>
</feature>
<evidence type="ECO:0000256" key="3">
    <source>
        <dbReference type="ARBA" id="ARBA00022475"/>
    </source>
</evidence>
<keyword evidence="2" id="KW-0813">Transport</keyword>
<feature type="transmembrane region" description="Helical" evidence="8">
    <location>
        <begin position="72"/>
        <end position="90"/>
    </location>
</feature>
<dbReference type="NCBIfam" id="NF037955">
    <property type="entry name" value="mfs"/>
    <property type="match status" value="1"/>
</dbReference>
<keyword evidence="3" id="KW-1003">Cell membrane</keyword>
<feature type="transmembrane region" description="Helical" evidence="8">
    <location>
        <begin position="38"/>
        <end position="60"/>
    </location>
</feature>
<keyword evidence="7 8" id="KW-0472">Membrane</keyword>
<evidence type="ECO:0000256" key="8">
    <source>
        <dbReference type="SAM" id="Phobius"/>
    </source>
</evidence>
<sequence length="392" mass="43768">MHTGLPYWRLSGFYFFYFALLGATAPFLALYFDHLGFSAARIGELIAIPMLMRCIAPNLWAWLADRTQKRLAIVRFGAICTLLSFSLIFWGKSFAWLAMIMVLHAFFWHAILAQFEVITLDYLGAQRERYSQLRLWGSVGFMLVVIGFGYVFDEVGLDYYPWAILAVMSGIVLSSFWVPSPVSQPRAEPLLTTTGQRLTKTALGPIVVFLTCVTLMQLSHGPYYTFLTLYLIDLDYSRTIIGWLWAFGVLAEIVLFAIMPWLLRRMSIKQILIISLFLAALRWWLLGFYADSLSLLLLIQLLHAATFGSFHAAAILFVQRYFSAHKQGQGQGLYVSFSGIGGALGALYAGYSWQTLGAAYTFASAGAVALLAAFIMLFGLSSSKSVPVTATE</sequence>
<evidence type="ECO:0000313" key="11">
    <source>
        <dbReference type="Proteomes" id="UP001212189"/>
    </source>
</evidence>
<dbReference type="Pfam" id="PF12832">
    <property type="entry name" value="MFS_1_like"/>
    <property type="match status" value="1"/>
</dbReference>
<dbReference type="PANTHER" id="PTHR23522">
    <property type="entry name" value="BLL5896 PROTEIN"/>
    <property type="match status" value="1"/>
</dbReference>
<evidence type="ECO:0000313" key="10">
    <source>
        <dbReference type="EMBL" id="WBE24406.1"/>
    </source>
</evidence>
<dbReference type="SUPFAM" id="SSF103473">
    <property type="entry name" value="MFS general substrate transporter"/>
    <property type="match status" value="1"/>
</dbReference>